<name>A0A6P0C9P7_9RHOB</name>
<keyword evidence="3" id="KW-0813">Transport</keyword>
<evidence type="ECO:0000256" key="7">
    <source>
        <dbReference type="ARBA" id="ARBA00023136"/>
    </source>
</evidence>
<dbReference type="AlphaFoldDB" id="A0A6P0C9P7"/>
<evidence type="ECO:0000256" key="4">
    <source>
        <dbReference type="ARBA" id="ARBA00022475"/>
    </source>
</evidence>
<feature type="transmembrane region" description="Helical" evidence="8">
    <location>
        <begin position="7"/>
        <end position="28"/>
    </location>
</feature>
<evidence type="ECO:0000256" key="1">
    <source>
        <dbReference type="ARBA" id="ARBA00004651"/>
    </source>
</evidence>
<accession>A0A6P0C9P7</accession>
<feature type="transmembrane region" description="Helical" evidence="8">
    <location>
        <begin position="80"/>
        <end position="100"/>
    </location>
</feature>
<proteinExistence type="inferred from homology"/>
<evidence type="ECO:0000256" key="2">
    <source>
        <dbReference type="ARBA" id="ARBA00009142"/>
    </source>
</evidence>
<organism evidence="9 10">
    <name type="scientific">Sulfitobacter sediminilitoris</name>
    <dbReference type="NCBI Taxonomy" id="2698830"/>
    <lineage>
        <taxon>Bacteria</taxon>
        <taxon>Pseudomonadati</taxon>
        <taxon>Pseudomonadota</taxon>
        <taxon>Alphaproteobacteria</taxon>
        <taxon>Rhodobacterales</taxon>
        <taxon>Roseobacteraceae</taxon>
        <taxon>Sulfitobacter</taxon>
    </lineage>
</organism>
<dbReference type="Pfam" id="PF01925">
    <property type="entry name" value="TauE"/>
    <property type="match status" value="1"/>
</dbReference>
<comment type="similarity">
    <text evidence="2 8">Belongs to the 4-toluene sulfonate uptake permease (TSUP) (TC 2.A.102) family.</text>
</comment>
<feature type="transmembrane region" description="Helical" evidence="8">
    <location>
        <begin position="199"/>
        <end position="218"/>
    </location>
</feature>
<dbReference type="PANTHER" id="PTHR30269">
    <property type="entry name" value="TRANSMEMBRANE PROTEIN YFCA"/>
    <property type="match status" value="1"/>
</dbReference>
<feature type="transmembrane region" description="Helical" evidence="8">
    <location>
        <begin position="106"/>
        <end position="124"/>
    </location>
</feature>
<dbReference type="Proteomes" id="UP000468591">
    <property type="component" value="Unassembled WGS sequence"/>
</dbReference>
<gene>
    <name evidence="9" type="ORF">GV827_05345</name>
</gene>
<keyword evidence="6 8" id="KW-1133">Transmembrane helix</keyword>
<keyword evidence="4 8" id="KW-1003">Cell membrane</keyword>
<dbReference type="GO" id="GO:0005886">
    <property type="term" value="C:plasma membrane"/>
    <property type="evidence" value="ECO:0007669"/>
    <property type="project" value="UniProtKB-SubCell"/>
</dbReference>
<sequence>MADLWSLLPVAPADTALLVAILFAAGLVRGFSGFALSALVMASAASFIAPILLIPILWFQEMAASLLMARGGWRDADRRRAALLVIGNWVGWPLGLWMTVSLPVAASSRISLSVILVLAALQLLKISIPALANRAGTLVAGFVAGIVSGVAHVGGMVVALYVLSQNDTARSMRGTLVLYLFIGSLGSLVYLFSFGVMTLAAAQSAIMLVPITIIGVWLGTKLFNPRWEPYYKPFCLCLLIGLAALSLLRSLI</sequence>
<evidence type="ECO:0000256" key="8">
    <source>
        <dbReference type="RuleBase" id="RU363041"/>
    </source>
</evidence>
<dbReference type="PANTHER" id="PTHR30269:SF37">
    <property type="entry name" value="MEMBRANE TRANSPORTER PROTEIN"/>
    <property type="match status" value="1"/>
</dbReference>
<evidence type="ECO:0000256" key="5">
    <source>
        <dbReference type="ARBA" id="ARBA00022692"/>
    </source>
</evidence>
<evidence type="ECO:0000256" key="6">
    <source>
        <dbReference type="ARBA" id="ARBA00022989"/>
    </source>
</evidence>
<feature type="transmembrane region" description="Helical" evidence="8">
    <location>
        <begin position="136"/>
        <end position="163"/>
    </location>
</feature>
<evidence type="ECO:0000256" key="3">
    <source>
        <dbReference type="ARBA" id="ARBA00022448"/>
    </source>
</evidence>
<evidence type="ECO:0000313" key="9">
    <source>
        <dbReference type="EMBL" id="NEK21826.1"/>
    </source>
</evidence>
<comment type="subcellular location">
    <subcellularLocation>
        <location evidence="1 8">Cell membrane</location>
        <topology evidence="1 8">Multi-pass membrane protein</topology>
    </subcellularLocation>
</comment>
<feature type="transmembrane region" description="Helical" evidence="8">
    <location>
        <begin position="230"/>
        <end position="248"/>
    </location>
</feature>
<evidence type="ECO:0000313" key="10">
    <source>
        <dbReference type="Proteomes" id="UP000468591"/>
    </source>
</evidence>
<protein>
    <recommendedName>
        <fullName evidence="8">Probable membrane transporter protein</fullName>
    </recommendedName>
</protein>
<dbReference type="RefSeq" id="WP_164352653.1">
    <property type="nucleotide sequence ID" value="NZ_JAABNT010000002.1"/>
</dbReference>
<keyword evidence="7 8" id="KW-0472">Membrane</keyword>
<reference evidence="9 10" key="1">
    <citation type="submission" date="2020-01" db="EMBL/GenBank/DDBJ databases">
        <title>Sulfitobacter sediminilitoris sp. nov., isolated from a tidal flat.</title>
        <authorList>
            <person name="Park S."/>
            <person name="Yoon J.-H."/>
        </authorList>
    </citation>
    <scope>NUCLEOTIDE SEQUENCE [LARGE SCALE GENOMIC DNA]</scope>
    <source>
        <strain evidence="9 10">JBTF-M27</strain>
    </source>
</reference>
<keyword evidence="10" id="KW-1185">Reference proteome</keyword>
<feature type="transmembrane region" description="Helical" evidence="8">
    <location>
        <begin position="175"/>
        <end position="192"/>
    </location>
</feature>
<dbReference type="InterPro" id="IPR002781">
    <property type="entry name" value="TM_pro_TauE-like"/>
</dbReference>
<comment type="caution">
    <text evidence="9">The sequence shown here is derived from an EMBL/GenBank/DDBJ whole genome shotgun (WGS) entry which is preliminary data.</text>
</comment>
<dbReference type="InterPro" id="IPR052017">
    <property type="entry name" value="TSUP"/>
</dbReference>
<keyword evidence="5 8" id="KW-0812">Transmembrane</keyword>
<dbReference type="EMBL" id="JAABNT010000002">
    <property type="protein sequence ID" value="NEK21826.1"/>
    <property type="molecule type" value="Genomic_DNA"/>
</dbReference>
<feature type="transmembrane region" description="Helical" evidence="8">
    <location>
        <begin position="34"/>
        <end position="59"/>
    </location>
</feature>